<proteinExistence type="predicted"/>
<keyword evidence="1" id="KW-0378">Hydrolase</keyword>
<dbReference type="GO" id="GO:0016787">
    <property type="term" value="F:hydrolase activity"/>
    <property type="evidence" value="ECO:0007669"/>
    <property type="project" value="UniProtKB-KW"/>
</dbReference>
<evidence type="ECO:0000313" key="1">
    <source>
        <dbReference type="EMBL" id="MDI9238866.1"/>
    </source>
</evidence>
<dbReference type="Proteomes" id="UP001321580">
    <property type="component" value="Unassembled WGS sequence"/>
</dbReference>
<accession>A0ABT6XFD4</accession>
<dbReference type="Gene3D" id="3.40.50.1820">
    <property type="entry name" value="alpha/beta hydrolase"/>
    <property type="match status" value="1"/>
</dbReference>
<reference evidence="1 2" key="1">
    <citation type="submission" date="2023-05" db="EMBL/GenBank/DDBJ databases">
        <title>Lysobacter sp. strain LF1 Genome sequencing and assembly.</title>
        <authorList>
            <person name="Jung Y."/>
        </authorList>
    </citation>
    <scope>NUCLEOTIDE SEQUENCE [LARGE SCALE GENOMIC DNA]</scope>
    <source>
        <strain evidence="1 2">LF1</strain>
    </source>
</reference>
<organism evidence="1 2">
    <name type="scientific">Lysobacter stagni</name>
    <dbReference type="NCBI Taxonomy" id="3045172"/>
    <lineage>
        <taxon>Bacteria</taxon>
        <taxon>Pseudomonadati</taxon>
        <taxon>Pseudomonadota</taxon>
        <taxon>Gammaproteobacteria</taxon>
        <taxon>Lysobacterales</taxon>
        <taxon>Lysobacteraceae</taxon>
        <taxon>Lysobacter</taxon>
    </lineage>
</organism>
<evidence type="ECO:0000313" key="2">
    <source>
        <dbReference type="Proteomes" id="UP001321580"/>
    </source>
</evidence>
<comment type="caution">
    <text evidence="1">The sequence shown here is derived from an EMBL/GenBank/DDBJ whole genome shotgun (WGS) entry which is preliminary data.</text>
</comment>
<sequence>MSTAETDHVLLLHGLWMPRLSMHWIAARLRRAGFIPESFGYATIAGGPEAAIPRLARRLRDRPSHVLAHSLGGLVTLTTLERHPDLPVPRVVCLGSPLCGSGAAAGLAGYAWSAASLGHSADLLRRGCHPWRGTAQVGVVAGTTPLGLGRYFGHFLDANDGTVAVAETCLSGVADHTVVATSHTGLLLSPEVAGLAASFFRHGRFHLSGEARPIE</sequence>
<dbReference type="EMBL" id="JASGBI010000001">
    <property type="protein sequence ID" value="MDI9238866.1"/>
    <property type="molecule type" value="Genomic_DNA"/>
</dbReference>
<dbReference type="PANTHER" id="PTHR37946">
    <property type="entry name" value="SLL1969 PROTEIN"/>
    <property type="match status" value="1"/>
</dbReference>
<dbReference type="RefSeq" id="WP_283212304.1">
    <property type="nucleotide sequence ID" value="NZ_JASGBI010000001.1"/>
</dbReference>
<gene>
    <name evidence="1" type="ORF">QLQ15_08050</name>
</gene>
<dbReference type="SUPFAM" id="SSF53474">
    <property type="entry name" value="alpha/beta-Hydrolases"/>
    <property type="match status" value="1"/>
</dbReference>
<name>A0ABT6XFD4_9GAMM</name>
<dbReference type="InterPro" id="IPR029058">
    <property type="entry name" value="AB_hydrolase_fold"/>
</dbReference>
<dbReference type="PANTHER" id="PTHR37946:SF1">
    <property type="entry name" value="SLL1969 PROTEIN"/>
    <property type="match status" value="1"/>
</dbReference>
<keyword evidence="2" id="KW-1185">Reference proteome</keyword>
<protein>
    <submittedName>
        <fullName evidence="1">Alpha/beta hydrolase</fullName>
    </submittedName>
</protein>